<evidence type="ECO:0000259" key="3">
    <source>
        <dbReference type="Pfam" id="PF01478"/>
    </source>
</evidence>
<dbReference type="EC" id="3.4.23.43" evidence="4"/>
<feature type="transmembrane region" description="Helical" evidence="2">
    <location>
        <begin position="12"/>
        <end position="29"/>
    </location>
</feature>
<comment type="caution">
    <text evidence="4">The sequence shown here is derived from an EMBL/GenBank/DDBJ whole genome shotgun (WGS) entry which is preliminary data.</text>
</comment>
<feature type="transmembrane region" description="Helical" evidence="2">
    <location>
        <begin position="36"/>
        <end position="55"/>
    </location>
</feature>
<comment type="similarity">
    <text evidence="1">Belongs to the peptidase A24 family.</text>
</comment>
<keyword evidence="2" id="KW-1133">Transmembrane helix</keyword>
<protein>
    <submittedName>
        <fullName evidence="4">Prepilin peptidase</fullName>
        <ecNumber evidence="4">3.4.23.43</ecNumber>
    </submittedName>
</protein>
<evidence type="ECO:0000313" key="5">
    <source>
        <dbReference type="Proteomes" id="UP001494672"/>
    </source>
</evidence>
<organism evidence="4 5">
    <name type="scientific">Coprococcus aceti</name>
    <dbReference type="NCBI Taxonomy" id="2981786"/>
    <lineage>
        <taxon>Bacteria</taxon>
        <taxon>Bacillati</taxon>
        <taxon>Bacillota</taxon>
        <taxon>Clostridia</taxon>
        <taxon>Lachnospirales</taxon>
        <taxon>Lachnospiraceae</taxon>
        <taxon>Coprococcus</taxon>
    </lineage>
</organism>
<dbReference type="Proteomes" id="UP001494672">
    <property type="component" value="Unassembled WGS sequence"/>
</dbReference>
<evidence type="ECO:0000256" key="1">
    <source>
        <dbReference type="ARBA" id="ARBA00005801"/>
    </source>
</evidence>
<dbReference type="RefSeq" id="WP_022217516.1">
    <property type="nucleotide sequence ID" value="NZ_JAQDGX010000003.1"/>
</dbReference>
<dbReference type="PANTHER" id="PTHR30487">
    <property type="entry name" value="TYPE 4 PREPILIN-LIKE PROTEINS LEADER PEPTIDE-PROCESSING ENZYME"/>
    <property type="match status" value="1"/>
</dbReference>
<reference evidence="4 5" key="1">
    <citation type="submission" date="2024-04" db="EMBL/GenBank/DDBJ databases">
        <title>Human intestinal bacterial collection.</title>
        <authorList>
            <person name="Pauvert C."/>
            <person name="Hitch T.C.A."/>
            <person name="Clavel T."/>
        </authorList>
    </citation>
    <scope>NUCLEOTIDE SEQUENCE [LARGE SCALE GENOMIC DNA]</scope>
    <source>
        <strain evidence="4 5">CLA-AA-H181</strain>
    </source>
</reference>
<dbReference type="Gene3D" id="1.20.120.1220">
    <property type="match status" value="1"/>
</dbReference>
<sequence length="171" mass="18950">MLTTQREGRTEIIYYVIPLIATVSMAVVSDFRDWRIPNRLIAVGMIQGFLMSAVVRGPCDGLLSSVAGCVIPVVILFVLFHKKALGAGDIKLLATAGTFVGTDVIRVIVYSFLAGGVISLFFLLKEVLMSVTNRKEISTKQFYRNLMKSRVHFSAAIMGGVMYYVCTTEWR</sequence>
<feature type="transmembrane region" description="Helical" evidence="2">
    <location>
        <begin position="61"/>
        <end position="80"/>
    </location>
</feature>
<dbReference type="PANTHER" id="PTHR30487:SF0">
    <property type="entry name" value="PREPILIN LEADER PEPTIDASE_N-METHYLTRANSFERASE-RELATED"/>
    <property type="match status" value="1"/>
</dbReference>
<accession>A0ABV1I7A6</accession>
<name>A0ABV1I7A6_9FIRM</name>
<keyword evidence="2" id="KW-0812">Transmembrane</keyword>
<dbReference type="Pfam" id="PF01478">
    <property type="entry name" value="Peptidase_A24"/>
    <property type="match status" value="1"/>
</dbReference>
<evidence type="ECO:0000256" key="2">
    <source>
        <dbReference type="SAM" id="Phobius"/>
    </source>
</evidence>
<feature type="transmembrane region" description="Helical" evidence="2">
    <location>
        <begin position="149"/>
        <end position="166"/>
    </location>
</feature>
<dbReference type="InterPro" id="IPR000045">
    <property type="entry name" value="Prepilin_IV_endopep_pep"/>
</dbReference>
<evidence type="ECO:0000313" key="4">
    <source>
        <dbReference type="EMBL" id="MEQ2591824.1"/>
    </source>
</evidence>
<proteinExistence type="inferred from homology"/>
<dbReference type="InterPro" id="IPR050882">
    <property type="entry name" value="Prepilin_peptidase/N-MTase"/>
</dbReference>
<keyword evidence="2" id="KW-0472">Membrane</keyword>
<keyword evidence="4" id="KW-0378">Hydrolase</keyword>
<gene>
    <name evidence="4" type="ORF">AAAU18_02720</name>
</gene>
<dbReference type="GO" id="GO:0004190">
    <property type="term" value="F:aspartic-type endopeptidase activity"/>
    <property type="evidence" value="ECO:0007669"/>
    <property type="project" value="UniProtKB-EC"/>
</dbReference>
<keyword evidence="5" id="KW-1185">Reference proteome</keyword>
<feature type="domain" description="Prepilin type IV endopeptidase peptidase" evidence="3">
    <location>
        <begin position="19"/>
        <end position="119"/>
    </location>
</feature>
<dbReference type="EMBL" id="JBBNGJ010000002">
    <property type="protein sequence ID" value="MEQ2591824.1"/>
    <property type="molecule type" value="Genomic_DNA"/>
</dbReference>
<feature type="transmembrane region" description="Helical" evidence="2">
    <location>
        <begin position="92"/>
        <end position="124"/>
    </location>
</feature>